<sequence>MKIFPYCQAAHILFAKASYETDNMLAEKRIRKAAAYSFDRKNLKKIIHHSRYSFKSDNKSFAPVIQAPAPENLLEEKVLIEEIEEENIAISETAQDAINIPEEENNKVISESHKSNETSVQNENQIHPQIEDETSPEPEKFSIPTGKVITNSKEFFEDLQKNLQNLRKLKEEAARDNTPDTNAKGETPSPSASSAIMPEKKYAFPEDKILEELSKKEAFKGKNKINIEKFPWEKVEIFLKKEEEKNAFLEKKIIEKNIDNEEISNKDADLHLQYLEFLERGRKQLDKKQIENIIDKFIKEDPTIPPLNPRTIAEEQEDLSAKSGVESKGLVSENFAKILIKQGKIQKAIDIYTQLSLKNPEKSTYFAGLINELKNEK</sequence>
<evidence type="ECO:0000313" key="2">
    <source>
        <dbReference type="EMBL" id="GAL83091.1"/>
    </source>
</evidence>
<gene>
    <name evidence="2" type="ORF">MYP_317</name>
</gene>
<comment type="caution">
    <text evidence="2">The sequence shown here is derived from an EMBL/GenBank/DDBJ whole genome shotgun (WGS) entry which is preliminary data.</text>
</comment>
<proteinExistence type="predicted"/>
<evidence type="ECO:0000313" key="3">
    <source>
        <dbReference type="Proteomes" id="UP000030185"/>
    </source>
</evidence>
<dbReference type="AlphaFoldDB" id="A0A098L8J4"/>
<feature type="region of interest" description="Disordered" evidence="1">
    <location>
        <begin position="171"/>
        <end position="196"/>
    </location>
</feature>
<protein>
    <submittedName>
        <fullName evidence="2">Uncharacterized protein</fullName>
    </submittedName>
</protein>
<name>A0A098L8J4_9BACT</name>
<organism evidence="2 3">
    <name type="scientific">Sporocytophaga myxococcoides</name>
    <dbReference type="NCBI Taxonomy" id="153721"/>
    <lineage>
        <taxon>Bacteria</taxon>
        <taxon>Pseudomonadati</taxon>
        <taxon>Bacteroidota</taxon>
        <taxon>Cytophagia</taxon>
        <taxon>Cytophagales</taxon>
        <taxon>Cytophagaceae</taxon>
        <taxon>Sporocytophaga</taxon>
    </lineage>
</organism>
<accession>A0A098L8J4</accession>
<dbReference type="Proteomes" id="UP000030185">
    <property type="component" value="Unassembled WGS sequence"/>
</dbReference>
<evidence type="ECO:0000256" key="1">
    <source>
        <dbReference type="SAM" id="MobiDB-lite"/>
    </source>
</evidence>
<dbReference type="EMBL" id="BBLT01000001">
    <property type="protein sequence ID" value="GAL83091.1"/>
    <property type="molecule type" value="Genomic_DNA"/>
</dbReference>
<dbReference type="STRING" id="153721.MYP_317"/>
<dbReference type="eggNOG" id="ENOG50332Z6">
    <property type="taxonomic scope" value="Bacteria"/>
</dbReference>
<reference evidence="2 3" key="1">
    <citation type="submission" date="2014-09" db="EMBL/GenBank/DDBJ databases">
        <title>Sporocytophaga myxococcoides PG-01 genome sequencing.</title>
        <authorList>
            <person name="Liu L."/>
            <person name="Gao P.J."/>
            <person name="Chen G.J."/>
            <person name="Wang L.S."/>
        </authorList>
    </citation>
    <scope>NUCLEOTIDE SEQUENCE [LARGE SCALE GENOMIC DNA]</scope>
    <source>
        <strain evidence="2 3">PG-01</strain>
    </source>
</reference>
<keyword evidence="3" id="KW-1185">Reference proteome</keyword>